<feature type="compositionally biased region" description="Basic and acidic residues" evidence="1">
    <location>
        <begin position="539"/>
        <end position="550"/>
    </location>
</feature>
<dbReference type="PANTHER" id="PTHR39211">
    <property type="entry name" value="CHROMOSOME 7, WHOLE GENOME SHOTGUN SEQUENCE"/>
    <property type="match status" value="1"/>
</dbReference>
<feature type="region of interest" description="Disordered" evidence="1">
    <location>
        <begin position="580"/>
        <end position="611"/>
    </location>
</feature>
<dbReference type="EMBL" id="KQ241729">
    <property type="protein sequence ID" value="KNC84952.1"/>
    <property type="molecule type" value="Genomic_DNA"/>
</dbReference>
<sequence>MNGIGTLGTPSAVSAKGNSERSKLEDAPAQTISSRSRTDIPSTHTEPRTRTSSSRNASAQMTANTRVLFGCDVENLRLTLDNVVINDMRVLRRMHVVSHSDQPLRVRLRSTLGTQLKFQLSNLNLPDDRDLSHGPHLNSLFNLVGWVDELVLPPRATQQIILVFLAEAHSSSEDGPLASYKASEINGSIVLTGRVIKDCLIDATECNHSSTEASEQNSGTTTPSAEAQLDPQKSLGTRFSALLTQSLSIRFKALVCQSILRVDQAEREMDLDDCVTNQTYVRDFTVWNCSEFPLSFVLATDSTDGQGDLCEFSELETGYPINPKREINVASGFSQCRIRLSYSPTTVGEFKMVLQLENLRNLSNVERITVHASVTAEQRSQALWVSGGGRIDFGDVYAHRSAEWTIILRNETVEPIDVFAIPTDGTSDDGVPPEITFHHPSVPETEEDYDSPNDSDRPHTPARRGANPEKHVNNMGGIKGDSTESLKEFNRSQPRAHSRTHTPLMQRKDARDGPGGALIGSNRRGRDHHGVMIVDSEDDDRRKEKPRRESTSQSSEQFSLLPNREQMVVVRYRPIELGDGSDISSADVESTGGISSVTNQPQQKTQNMHQQNQQAKQLYQLQTRNYRLRIKCCDAAGAEIQWRVIHATARVCLSKVMLSMDELNFGDLIIGKHYSKTISLRNLSALPASIDVRYQSKIIRLVELHDDQDDYEDTTDAPPPSGGIASREPPHSFEGVTSIFASGSGRGASQIMSITIPPLQQINIRVDVRARKVNPEYVKHIHFSNTNNDEDSHTLIVRANNIDQHGDSFHSVIYRVTTGSPLGDINFATMVNNNASLRTFKIKSLHSEQLHLDLFTTRPSQIKLYTPKLPGAFKEGSGVSSGDVMGIDDGMREGTENRPSTNTQERLLRRKEKLLESMETDTWVDDAHHRDSTRPKAYSVSKAEGRSVDFEYLDLARKAEPKSPGTIALQRIQTDLDALGRTHPSPSIRGDMTRSPTQSPGPPSQLTKQRYYSTSPSSPRSSVQSSRGLSMGLRNSGTRDNKSHPRGDSERGSGRSLSRNRGISSGRNSPSPSRLDAYDNGAYDEARNSAGTGKSTWTGGSGGSGQPHQKGKGNALDTHKKGHMYAPGLSRGSTGMHLAMPTTDSKAGSDTSHGIASDGEGEEEGAWQLTRIVQSFTEEQFLPSHSLSPKDEIDFIQHVQRRRWELQRAILDGRLAEISMVTLEQNEEITVYVVYIPSLHGSSSNPSSRKLRKIEEKLLIRPMYWNPGLNQFSVLEPRDEDTSVDGIGTDPIALGPPIAGSVKAGRLSVSIAVRQLRLLGKACTSAVSVGQKYINFGHLTLKDHVAQVKTLVINNNTELPMLYKVVKSGSIASGDLQIREGRAGVVKPFDKRGVNFMFKPTFAGVFKETLKIVNVLDETSQEEVTVKALVKSPKAFMIKSLFVDFGCLVIGQRSKAASVVVTNNTANSRQYVIRLDRGMCTAIAVQLDFEFEEANAEDEGLISQQDLEKIEGLEQKLKIAIRKEQHDKKKEIEGKLKKLKAPTKGAKGKKLKKKSLVLSATAGVTPLTTPASTPARDITPPISTTVSRSASVKESDLLHAVDGTTMSSQVEGGTGVGKSGDTGFGEVGRVADLGDHTRSGQSESVLLAPRATTPPSVAESTGGIGAGSSDRDKERTTTNGFRLLDDCTGVVVTIDAMSARGVTVFVTARALRSTDYTTNSTRTDSDCGDSAPADTSVSSNTRAASVTGNKITLREEQVRSLVRKRWRWEKLMSLLNPHAAVTDNNTDAGDDPAATHMQISVPLVAMGNDAVSADNVSGAGQKDDVARTKLGKGTVSNALAHDGGANSTLNIAGRGQESIAGCNAAGNAEPLKSEGQADEEMPGTFAAPHPYAPAGDISTGATAPTVFSNDQLRTACASDTALSQLGMEFVVGGLVVHEDRNKDLLKIVAYRVCVCSTPSAATGMVTDICTAEGSQPLDGLSASASVACLEDTDTTTEQNEPIATVQESQLSPQRVEAPPIATRLASKIDPLFRQRLQAILAMPQSSLLALSGNTSTLLSTTTPCSPISTPPRSPYVDARNLRDRKLSILNSEVFRSAEGGAGVSDSTMIGQSSNDAASFIAASASDNGETAEESGGLEGLVKSVSSSSGGDISPRTNFCNILGRKVDGTGNIGSSASSSSMLDAAGNSFATPGRFQRHDDKTGHVDVTTPGNTNTHSGDPTQSLSSPITNVAVLASEAQGRALWSSSQESLMTGRSGDIQACNTSPPEECPVAFDLSPKGVIDGGQLDVGVSGEKNLVMRNTHPRNALYYLVMIISVRGVSTKLTGSVAANLNSATSSHSSTRSLLAGNEGIQAGDPKDLKTVDISPASTSSASRIPEGDLGHHKNLGLGAVADTSGTYTSLNEGARGTIPNPQQTLAITPSEGQLEPGESANITIRLDDSRLPGKHVYQLLVQAWAQSSKMELVSSSSDVMQPAACEEAVVLQIVRKAPQYIMFAGIGADSVPTRTGLESGPTQVVDLSPPENLLKLPPFFVSPYQRYSLVHPITVTSIYDEPLWLSCSSNLAQQVWIFANESLTTAADCVSLPAMKSVTVYLGLSPNVRLESLEGGECRELVGGVRFSIYGQRDEGLLLSTLQAGEGCKEGLADNHLLGTETLKISAKFGMSIMSVDPRYVKMGATRNIGEAATSSITIYNHNREMPASYAILAPAGLKCVPNYGTLAPRGDGEGSRVTVSVTADEVFIGLFERNLAILNRNNPRQTLRVTVRRFVDEGCLTIDLPFLRGDTIARLNLHNIYLRSNNLGENCTRTDDEAHGDPKFVEMKSHSPDSGSKLPRGVTDLQTQSQTPPDHAQAQTQNNVDKYGNMHADSLHRSEWVVGKQVVLAHKVGDLIFHTDSTCTFSLTNITDKPLCLKAKCNLDLKLSWGAVKNLEIGKLGNLTPSTIAPEYRKAHAVPRQDAVDSKGSGERSLSDPELSAVKWEFCSKWQYIPPHTRVEVSVTLPAPIRLGPKKSRRLREGRRMLQYGCILFENLKTIPDGLADRVRELNGECSSSRPLSPRYTREDLMMSEMSDAGSFTINDADGLSDESSAGAQFGISTLNRANYGILAPLQSPVLPVSPPQASPNVAQDEQHSWLGLNGLDLSTYSCTIVDLQCHYGLSFGLVSPSALPMGKVGHVSQWNCVRETIYVRNTAELPLVFSLATDLPSGVTVYAREVTQIHSAEDSQKPVTLAGVLEAEQIELETGAVMGAGTPSVDTQGTSSPDLVPLLIGELMSLAKDEQRAFTVEITPSDLKDGLAESGLHTLYIAFQNANTWQKEYQTNTENVNDSPVHVQGDHAAIADRTKVQQSAIGSLKDPDSETSRPTRSDTKVSADVRQGYAKVPAADHARPRPHASGETHAHARSRLHPHHDDDDTSDDPMVCCVQYEMTRFELEFDRLAANHELHLPALSYPMTIVSSVCEDWFSVVNRYGTADTPARLTSEIQVAAPLQGIISIDTCSRESNNPIAEHKLALGDRLGIRVRITMNKDSTLPANVIQILPKTADGYQIGTIGFRTDAEGAVVSSSPLSVFHVALIGTFQRERAFDIEPYHLEISTHLEESDEDDDSQGDDDGATDSESDVDMHTRRIKADTQASAVCTCSAVCMCEKDSREMSSEQKSISGSRGGRVGRRKPRDRTVSTSSMNSLTSSSPVVDFQSSMLKAQAAFEAPPRAMATFVLTNRCVERMLRYNITPICDGWIDFTDEGCVRMLEIEPALGEVPPNESVTIRVTLACDHAAHIANVSSIKLCIRDHDGDGEGSEVQEVPIKLVTVSGASRPTHIAQPIVSKSESEVMNIKNQMSVVSTTDRALRDGITSSGSTTGVRLKKRRLLLHCRGSVVDSKGTDCYRYDAALGTRALGSGVITWQFSLENTQTRSQSFRLHALVDSDRNWLSLGASDGQVAPLETRVVTLSLSTGTLGWCSAYVVVENVHHPDEFFIVRLRMDVVVSPDRFGRNGPIDRLSRQLQPSSQAQSHSQIHLHEAGKTAVSMNGQGEGVGSEGNTGDESTTLLTAVVDAHSGESALSTSRMSGMDHTIESQTLSAKNDYLDAEDFFSVITTPTGTGTSTATPVLPGETAALSGTNNTRQMLDIGPVYAGHTHTEWSFVISNNSAVGAKFVLTQSAVDMGGGVDSSTAKPTDTSDPGSKCSGDLAIDTDHYSDCDVVFSLSRESPVLCNTLYIPSKEDLRVYVYFTPTLSAADTWRLCAASASHAGEPGEARPSVRMSCTINISCRLIKHFQRSIHVSADIRMPSLNVSDSIVLFRGKASRSTSVESTKPIAIYPQSQSVYISSTLPPALFAQQRPMELYIRCSEPYFDVEFKETSSSIAVLCAGNPQTEIYGGADSGQLPASHSQLTVVIKPRLDTIAEASTMMWKERYMSFHFVVCMRNNLDEMHFVRVQLGLSALASSPYSVLTNGRRAHRDLFLMSTDLVRRYRLLLARKHALKLANPSEEDKDSRTLEMELLADYMYIIRELTLFGLEKRPMPMAHLLATLFFVMLLDAPPFKGSPRHLLQQHKHHASLQMTPRGDESVIGSLPGVSGTSDGSFSGSIGPASGVESWPPYLQSWVCFSFQRVGVFSITTAM</sequence>
<feature type="region of interest" description="Disordered" evidence="1">
    <location>
        <begin position="1"/>
        <end position="59"/>
    </location>
</feature>
<dbReference type="GeneID" id="25903347"/>
<feature type="region of interest" description="Disordered" evidence="1">
    <location>
        <begin position="3991"/>
        <end position="4013"/>
    </location>
</feature>
<feature type="region of interest" description="Disordered" evidence="1">
    <location>
        <begin position="1717"/>
        <end position="1743"/>
    </location>
</feature>
<name>A0A0L0G7D5_9EUKA</name>
<feature type="compositionally biased region" description="Low complexity" evidence="1">
    <location>
        <begin position="1054"/>
        <end position="1074"/>
    </location>
</feature>
<feature type="compositionally biased region" description="Polar residues" evidence="1">
    <location>
        <begin position="210"/>
        <end position="225"/>
    </location>
</feature>
<feature type="compositionally biased region" description="Polar residues" evidence="1">
    <location>
        <begin position="2837"/>
        <end position="2852"/>
    </location>
</feature>
<proteinExistence type="predicted"/>
<feature type="compositionally biased region" description="Polar residues" evidence="1">
    <location>
        <begin position="1581"/>
        <end position="1590"/>
    </location>
</feature>
<feature type="region of interest" description="Disordered" evidence="1">
    <location>
        <begin position="210"/>
        <end position="230"/>
    </location>
</feature>
<feature type="region of interest" description="Disordered" evidence="1">
    <location>
        <begin position="3593"/>
        <end position="3618"/>
    </location>
</feature>
<feature type="compositionally biased region" description="Polar residues" evidence="1">
    <location>
        <begin position="994"/>
        <end position="1008"/>
    </location>
</feature>
<feature type="region of interest" description="Disordered" evidence="1">
    <location>
        <begin position="3343"/>
        <end position="3414"/>
    </location>
</feature>
<feature type="compositionally biased region" description="Basic and acidic residues" evidence="1">
    <location>
        <begin position="3351"/>
        <end position="3369"/>
    </location>
</feature>
<feature type="region of interest" description="Disordered" evidence="1">
    <location>
        <begin position="1649"/>
        <end position="1677"/>
    </location>
</feature>
<feature type="region of interest" description="Disordered" evidence="1">
    <location>
        <begin position="3649"/>
        <end position="3685"/>
    </location>
</feature>
<feature type="compositionally biased region" description="Polar residues" evidence="1">
    <location>
        <begin position="551"/>
        <end position="560"/>
    </location>
</feature>
<dbReference type="InterPro" id="IPR013783">
    <property type="entry name" value="Ig-like_fold"/>
</dbReference>
<accession>A0A0L0G7D5</accession>
<dbReference type="STRING" id="667725.A0A0L0G7D5"/>
<evidence type="ECO:0000313" key="3">
    <source>
        <dbReference type="Proteomes" id="UP000054560"/>
    </source>
</evidence>
<feature type="region of interest" description="Disordered" evidence="1">
    <location>
        <begin position="422"/>
        <end position="562"/>
    </location>
</feature>
<feature type="region of interest" description="Disordered" evidence="1">
    <location>
        <begin position="2349"/>
        <end position="2381"/>
    </location>
</feature>
<feature type="region of interest" description="Disordered" evidence="1">
    <location>
        <begin position="2947"/>
        <end position="2968"/>
    </location>
</feature>
<protein>
    <submittedName>
        <fullName evidence="2">Uncharacterized protein</fullName>
    </submittedName>
</protein>
<feature type="compositionally biased region" description="Polar residues" evidence="1">
    <location>
        <begin position="30"/>
        <end position="44"/>
    </location>
</feature>
<dbReference type="eggNOG" id="ENOG502QU5A">
    <property type="taxonomic scope" value="Eukaryota"/>
</dbReference>
<feature type="compositionally biased region" description="Basic and acidic residues" evidence="1">
    <location>
        <begin position="1037"/>
        <end position="1053"/>
    </location>
</feature>
<dbReference type="PANTHER" id="PTHR39211:SF1">
    <property type="entry name" value="ABNORMAL SPINDLE-LIKE MICROCEPHALY-ASSOCIATED PROTEIN ASH DOMAIN-CONTAINING PROTEIN"/>
    <property type="match status" value="1"/>
</dbReference>
<feature type="compositionally biased region" description="Acidic residues" evidence="1">
    <location>
        <begin position="444"/>
        <end position="453"/>
    </location>
</feature>
<dbReference type="RefSeq" id="XP_014158854.1">
    <property type="nucleotide sequence ID" value="XM_014303379.1"/>
</dbReference>
<reference evidence="2 3" key="1">
    <citation type="submission" date="2011-02" db="EMBL/GenBank/DDBJ databases">
        <title>The Genome Sequence of Sphaeroforma arctica JP610.</title>
        <authorList>
            <consortium name="The Broad Institute Genome Sequencing Platform"/>
            <person name="Russ C."/>
            <person name="Cuomo C."/>
            <person name="Young S.K."/>
            <person name="Zeng Q."/>
            <person name="Gargeya S."/>
            <person name="Alvarado L."/>
            <person name="Berlin A."/>
            <person name="Chapman S.B."/>
            <person name="Chen Z."/>
            <person name="Freedman E."/>
            <person name="Gellesch M."/>
            <person name="Goldberg J."/>
            <person name="Griggs A."/>
            <person name="Gujja S."/>
            <person name="Heilman E."/>
            <person name="Heiman D."/>
            <person name="Howarth C."/>
            <person name="Mehta T."/>
            <person name="Neiman D."/>
            <person name="Pearson M."/>
            <person name="Roberts A."/>
            <person name="Saif S."/>
            <person name="Shea T."/>
            <person name="Shenoy N."/>
            <person name="Sisk P."/>
            <person name="Stolte C."/>
            <person name="Sykes S."/>
            <person name="White J."/>
            <person name="Yandava C."/>
            <person name="Burger G."/>
            <person name="Gray M.W."/>
            <person name="Holland P.W.H."/>
            <person name="King N."/>
            <person name="Lang F.B.F."/>
            <person name="Roger A.J."/>
            <person name="Ruiz-Trillo I."/>
            <person name="Haas B."/>
            <person name="Nusbaum C."/>
            <person name="Birren B."/>
        </authorList>
    </citation>
    <scope>NUCLEOTIDE SEQUENCE [LARGE SCALE GENOMIC DNA]</scope>
    <source>
        <strain evidence="2 3">JP610</strain>
    </source>
</reference>
<feature type="region of interest" description="Disordered" evidence="1">
    <location>
        <begin position="2124"/>
        <end position="2151"/>
    </location>
</feature>
<dbReference type="Proteomes" id="UP000054560">
    <property type="component" value="Unassembled WGS sequence"/>
</dbReference>
<organism evidence="2 3">
    <name type="scientific">Sphaeroforma arctica JP610</name>
    <dbReference type="NCBI Taxonomy" id="667725"/>
    <lineage>
        <taxon>Eukaryota</taxon>
        <taxon>Ichthyosporea</taxon>
        <taxon>Ichthyophonida</taxon>
        <taxon>Sphaeroforma</taxon>
    </lineage>
</organism>
<feature type="compositionally biased region" description="Acidic residues" evidence="1">
    <location>
        <begin position="3595"/>
        <end position="3615"/>
    </location>
</feature>
<feature type="compositionally biased region" description="Low complexity" evidence="1">
    <location>
        <begin position="1009"/>
        <end position="1026"/>
    </location>
</feature>
<feature type="compositionally biased region" description="Low complexity" evidence="1">
    <location>
        <begin position="3673"/>
        <end position="3685"/>
    </location>
</feature>
<feature type="compositionally biased region" description="Low complexity" evidence="1">
    <location>
        <begin position="2139"/>
        <end position="2150"/>
    </location>
</feature>
<feature type="compositionally biased region" description="Polar residues" evidence="1">
    <location>
        <begin position="582"/>
        <end position="598"/>
    </location>
</feature>
<dbReference type="OrthoDB" id="252265at2759"/>
<feature type="compositionally biased region" description="Basic and acidic residues" evidence="1">
    <location>
        <begin position="2955"/>
        <end position="2968"/>
    </location>
</feature>
<feature type="region of interest" description="Disordered" evidence="1">
    <location>
        <begin position="2175"/>
        <end position="2225"/>
    </location>
</feature>
<feature type="compositionally biased region" description="Polar residues" evidence="1">
    <location>
        <begin position="1142"/>
        <end position="1154"/>
    </location>
</feature>
<feature type="compositionally biased region" description="Polar residues" evidence="1">
    <location>
        <begin position="2209"/>
        <end position="2225"/>
    </location>
</feature>
<feature type="region of interest" description="Disordered" evidence="1">
    <location>
        <begin position="1565"/>
        <end position="1626"/>
    </location>
</feature>
<evidence type="ECO:0000313" key="2">
    <source>
        <dbReference type="EMBL" id="KNC84952.1"/>
    </source>
</evidence>
<dbReference type="Gene3D" id="2.60.40.10">
    <property type="entry name" value="Immunoglobulins"/>
    <property type="match status" value="3"/>
</dbReference>
<feature type="compositionally biased region" description="Basic and acidic residues" evidence="1">
    <location>
        <begin position="481"/>
        <end position="490"/>
    </location>
</feature>
<feature type="compositionally biased region" description="Basic and acidic residues" evidence="1">
    <location>
        <begin position="3380"/>
        <end position="3396"/>
    </location>
</feature>
<gene>
    <name evidence="2" type="ORF">SARC_02843</name>
</gene>
<feature type="compositionally biased region" description="Polar residues" evidence="1">
    <location>
        <begin position="1733"/>
        <end position="1743"/>
    </location>
</feature>
<feature type="compositionally biased region" description="Polar residues" evidence="1">
    <location>
        <begin position="3997"/>
        <end position="4010"/>
    </location>
</feature>
<evidence type="ECO:0000256" key="1">
    <source>
        <dbReference type="SAM" id="MobiDB-lite"/>
    </source>
</evidence>
<feature type="region of interest" description="Disordered" evidence="1">
    <location>
        <begin position="975"/>
        <end position="1163"/>
    </location>
</feature>
<feature type="region of interest" description="Disordered" evidence="1">
    <location>
        <begin position="2804"/>
        <end position="2852"/>
    </location>
</feature>
<feature type="compositionally biased region" description="Basic and acidic residues" evidence="1">
    <location>
        <begin position="2805"/>
        <end position="2824"/>
    </location>
</feature>
<keyword evidence="3" id="KW-1185">Reference proteome</keyword>
<feature type="compositionally biased region" description="Gly residues" evidence="1">
    <location>
        <begin position="1612"/>
        <end position="1626"/>
    </location>
</feature>
<feature type="compositionally biased region" description="Low complexity" evidence="1">
    <location>
        <begin position="599"/>
        <end position="611"/>
    </location>
</feature>
<feature type="region of interest" description="Disordered" evidence="1">
    <location>
        <begin position="709"/>
        <end position="730"/>
    </location>
</feature>